<dbReference type="PANTHER" id="PTHR22955">
    <property type="entry name" value="RETROTRANSPOSON"/>
    <property type="match status" value="1"/>
</dbReference>
<proteinExistence type="predicted"/>
<reference evidence="1" key="1">
    <citation type="submission" date="2013-04" db="EMBL/GenBank/DDBJ databases">
        <authorList>
            <person name="Qu J."/>
            <person name="Murali S.C."/>
            <person name="Bandaranaike D."/>
            <person name="Bellair M."/>
            <person name="Blankenburg K."/>
            <person name="Chao H."/>
            <person name="Dinh H."/>
            <person name="Doddapaneni H."/>
            <person name="Downs B."/>
            <person name="Dugan-Rocha S."/>
            <person name="Elkadiri S."/>
            <person name="Gnanaolivu R.D."/>
            <person name="Hernandez B."/>
            <person name="Javaid M."/>
            <person name="Jayaseelan J.C."/>
            <person name="Lee S."/>
            <person name="Li M."/>
            <person name="Ming W."/>
            <person name="Munidasa M."/>
            <person name="Muniz J."/>
            <person name="Nguyen L."/>
            <person name="Ongeri F."/>
            <person name="Osuji N."/>
            <person name="Pu L.-L."/>
            <person name="Puazo M."/>
            <person name="Qu C."/>
            <person name="Quiroz J."/>
            <person name="Raj R."/>
            <person name="Weissenberger G."/>
            <person name="Xin Y."/>
            <person name="Zou X."/>
            <person name="Han Y."/>
            <person name="Richards S."/>
            <person name="Worley K."/>
            <person name="Muzny D."/>
            <person name="Gibbs R."/>
        </authorList>
    </citation>
    <scope>NUCLEOTIDE SEQUENCE</scope>
    <source>
        <strain evidence="1">Sampled in the wild</strain>
    </source>
</reference>
<organism evidence="1 2">
    <name type="scientific">Ladona fulva</name>
    <name type="common">Scarce chaser dragonfly</name>
    <name type="synonym">Libellula fulva</name>
    <dbReference type="NCBI Taxonomy" id="123851"/>
    <lineage>
        <taxon>Eukaryota</taxon>
        <taxon>Metazoa</taxon>
        <taxon>Ecdysozoa</taxon>
        <taxon>Arthropoda</taxon>
        <taxon>Hexapoda</taxon>
        <taxon>Insecta</taxon>
        <taxon>Pterygota</taxon>
        <taxon>Palaeoptera</taxon>
        <taxon>Odonata</taxon>
        <taxon>Epiprocta</taxon>
        <taxon>Anisoptera</taxon>
        <taxon>Libelluloidea</taxon>
        <taxon>Libellulidae</taxon>
        <taxon>Ladona</taxon>
    </lineage>
</organism>
<protein>
    <submittedName>
        <fullName evidence="1">Uncharacterized protein</fullName>
    </submittedName>
</protein>
<accession>A0A8K0P6W5</accession>
<dbReference type="AlphaFoldDB" id="A0A8K0P6W5"/>
<evidence type="ECO:0000313" key="1">
    <source>
        <dbReference type="EMBL" id="KAG8233059.1"/>
    </source>
</evidence>
<dbReference type="Proteomes" id="UP000792457">
    <property type="component" value="Unassembled WGS sequence"/>
</dbReference>
<dbReference type="OrthoDB" id="8065733at2759"/>
<name>A0A8K0P6W5_LADFU</name>
<dbReference type="PANTHER" id="PTHR22955:SF77">
    <property type="entry name" value="ASPARTIC PUTATIVE DOMAIN-CONTAINING PROTEIN-RELATED"/>
    <property type="match status" value="1"/>
</dbReference>
<sequence>MILTRWRFYKFVFSADIVKMFRSILVQEEDIQRIIWRSDPTQPTGDYNRYLRHSLSTIRTLLQLAEDEEELFPKGSTVLRSQTYVGDIFSGGDTIEDTLNSQSVVTKRTILFQITKLFDPLGWLSPVLITAKILLQNSWILGLNWDTPIREKLGPS</sequence>
<gene>
    <name evidence="1" type="ORF">J437_LFUL018480</name>
</gene>
<comment type="caution">
    <text evidence="1">The sequence shown here is derived from an EMBL/GenBank/DDBJ whole genome shotgun (WGS) entry which is preliminary data.</text>
</comment>
<evidence type="ECO:0000313" key="2">
    <source>
        <dbReference type="Proteomes" id="UP000792457"/>
    </source>
</evidence>
<dbReference type="InterPro" id="IPR008042">
    <property type="entry name" value="Retrotrans_Pao"/>
</dbReference>
<reference evidence="1" key="2">
    <citation type="submission" date="2017-10" db="EMBL/GenBank/DDBJ databases">
        <title>Ladona fulva Genome sequencing and assembly.</title>
        <authorList>
            <person name="Murali S."/>
            <person name="Richards S."/>
            <person name="Bandaranaike D."/>
            <person name="Bellair M."/>
            <person name="Blankenburg K."/>
            <person name="Chao H."/>
            <person name="Dinh H."/>
            <person name="Doddapaneni H."/>
            <person name="Dugan-Rocha S."/>
            <person name="Elkadiri S."/>
            <person name="Gnanaolivu R."/>
            <person name="Hernandez B."/>
            <person name="Skinner E."/>
            <person name="Javaid M."/>
            <person name="Lee S."/>
            <person name="Li M."/>
            <person name="Ming W."/>
            <person name="Munidasa M."/>
            <person name="Muniz J."/>
            <person name="Nguyen L."/>
            <person name="Hughes D."/>
            <person name="Osuji N."/>
            <person name="Pu L.-L."/>
            <person name="Puazo M."/>
            <person name="Qu C."/>
            <person name="Quiroz J."/>
            <person name="Raj R."/>
            <person name="Weissenberger G."/>
            <person name="Xin Y."/>
            <person name="Zou X."/>
            <person name="Han Y."/>
            <person name="Worley K."/>
            <person name="Muzny D."/>
            <person name="Gibbs R."/>
        </authorList>
    </citation>
    <scope>NUCLEOTIDE SEQUENCE</scope>
    <source>
        <strain evidence="1">Sampled in the wild</strain>
    </source>
</reference>
<dbReference type="Pfam" id="PF05380">
    <property type="entry name" value="Peptidase_A17"/>
    <property type="match status" value="1"/>
</dbReference>
<dbReference type="EMBL" id="KZ308684">
    <property type="protein sequence ID" value="KAG8233059.1"/>
    <property type="molecule type" value="Genomic_DNA"/>
</dbReference>
<keyword evidence="2" id="KW-1185">Reference proteome</keyword>